<keyword evidence="5" id="KW-0285">Flavoprotein</keyword>
<evidence type="ECO:0000313" key="7">
    <source>
        <dbReference type="EMBL" id="CEQ42414.1"/>
    </source>
</evidence>
<evidence type="ECO:0000256" key="3">
    <source>
        <dbReference type="ARBA" id="ARBA00023002"/>
    </source>
</evidence>
<dbReference type="InterPro" id="IPR029041">
    <property type="entry name" value="FAD-linked_oxidoreductase-like"/>
</dbReference>
<comment type="cofactor">
    <cofactor evidence="5">
        <name>FAD</name>
        <dbReference type="ChEBI" id="CHEBI:57692"/>
    </cofactor>
</comment>
<dbReference type="GO" id="GO:0071949">
    <property type="term" value="F:FAD binding"/>
    <property type="evidence" value="ECO:0007669"/>
    <property type="project" value="TreeGrafter"/>
</dbReference>
<feature type="non-terminal residue" evidence="7">
    <location>
        <position position="1"/>
    </location>
</feature>
<dbReference type="OrthoDB" id="5464at2759"/>
<organism evidence="7 8">
    <name type="scientific">Sporidiobolus salmonicolor</name>
    <name type="common">Yeast-like fungus</name>
    <name type="synonym">Sporobolomyces salmonicolor</name>
    <dbReference type="NCBI Taxonomy" id="5005"/>
    <lineage>
        <taxon>Eukaryota</taxon>
        <taxon>Fungi</taxon>
        <taxon>Dikarya</taxon>
        <taxon>Basidiomycota</taxon>
        <taxon>Pucciniomycotina</taxon>
        <taxon>Microbotryomycetes</taxon>
        <taxon>Sporidiobolales</taxon>
        <taxon>Sporidiobolaceae</taxon>
        <taxon>Sporobolomyces</taxon>
    </lineage>
</organism>
<gene>
    <name evidence="7" type="primary">SPOSA6832_04220</name>
</gene>
<evidence type="ECO:0000256" key="2">
    <source>
        <dbReference type="ARBA" id="ARBA00012695"/>
    </source>
</evidence>
<dbReference type="InterPro" id="IPR015659">
    <property type="entry name" value="Proline_oxidase"/>
</dbReference>
<evidence type="ECO:0000256" key="5">
    <source>
        <dbReference type="RuleBase" id="RU364054"/>
    </source>
</evidence>
<dbReference type="PANTHER" id="PTHR13914:SF0">
    <property type="entry name" value="PROLINE DEHYDROGENASE 1, MITOCHONDRIAL"/>
    <property type="match status" value="1"/>
</dbReference>
<dbReference type="SUPFAM" id="SSF51730">
    <property type="entry name" value="FAD-linked oxidoreductase"/>
    <property type="match status" value="1"/>
</dbReference>
<protein>
    <recommendedName>
        <fullName evidence="2 5">Proline dehydrogenase</fullName>
        <ecNumber evidence="2 5">1.5.5.2</ecNumber>
    </recommendedName>
</protein>
<dbReference type="PANTHER" id="PTHR13914">
    <property type="entry name" value="PROLINE OXIDASE"/>
    <property type="match status" value="1"/>
</dbReference>
<dbReference type="Gene3D" id="3.20.20.220">
    <property type="match status" value="1"/>
</dbReference>
<dbReference type="Pfam" id="PF01619">
    <property type="entry name" value="Pro_dh"/>
    <property type="match status" value="1"/>
</dbReference>
<keyword evidence="3 5" id="KW-0560">Oxidoreductase</keyword>
<dbReference type="EC" id="1.5.5.2" evidence="2 5"/>
<dbReference type="GO" id="GO:0004657">
    <property type="term" value="F:proline dehydrogenase activity"/>
    <property type="evidence" value="ECO:0007669"/>
    <property type="project" value="UniProtKB-EC"/>
</dbReference>
<evidence type="ECO:0000259" key="6">
    <source>
        <dbReference type="Pfam" id="PF01619"/>
    </source>
</evidence>
<dbReference type="InterPro" id="IPR002872">
    <property type="entry name" value="Proline_DH_dom"/>
</dbReference>
<dbReference type="EMBL" id="CENE01000025">
    <property type="protein sequence ID" value="CEQ42414.1"/>
    <property type="molecule type" value="Genomic_DNA"/>
</dbReference>
<proteinExistence type="inferred from homology"/>
<dbReference type="GO" id="GO:0005739">
    <property type="term" value="C:mitochondrion"/>
    <property type="evidence" value="ECO:0007669"/>
    <property type="project" value="TreeGrafter"/>
</dbReference>
<keyword evidence="8" id="KW-1185">Reference proteome</keyword>
<evidence type="ECO:0000256" key="1">
    <source>
        <dbReference type="ARBA" id="ARBA00005869"/>
    </source>
</evidence>
<feature type="domain" description="Proline dehydrogenase" evidence="6">
    <location>
        <begin position="177"/>
        <end position="569"/>
    </location>
</feature>
<dbReference type="Proteomes" id="UP000243876">
    <property type="component" value="Unassembled WGS sequence"/>
</dbReference>
<dbReference type="AlphaFoldDB" id="A0A0D6ER23"/>
<comment type="function">
    <text evidence="5">Converts proline to delta-1-pyrroline-5-carboxylate.</text>
</comment>
<comment type="similarity">
    <text evidence="1 5">Belongs to the proline oxidase family.</text>
</comment>
<comment type="catalytic activity">
    <reaction evidence="5">
        <text>L-proline + a quinone = (S)-1-pyrroline-5-carboxylate + a quinol + H(+)</text>
        <dbReference type="Rhea" id="RHEA:23784"/>
        <dbReference type="ChEBI" id="CHEBI:15378"/>
        <dbReference type="ChEBI" id="CHEBI:17388"/>
        <dbReference type="ChEBI" id="CHEBI:24646"/>
        <dbReference type="ChEBI" id="CHEBI:60039"/>
        <dbReference type="ChEBI" id="CHEBI:132124"/>
        <dbReference type="EC" id="1.5.5.2"/>
    </reaction>
</comment>
<keyword evidence="4 5" id="KW-0642">Proline metabolism</keyword>
<evidence type="ECO:0000256" key="4">
    <source>
        <dbReference type="ARBA" id="ARBA00023062"/>
    </source>
</evidence>
<reference evidence="8" key="1">
    <citation type="submission" date="2015-02" db="EMBL/GenBank/DDBJ databases">
        <authorList>
            <person name="Gon?alves P."/>
        </authorList>
    </citation>
    <scope>NUCLEOTIDE SEQUENCE [LARGE SCALE GENOMIC DNA]</scope>
</reference>
<evidence type="ECO:0000313" key="8">
    <source>
        <dbReference type="Proteomes" id="UP000243876"/>
    </source>
</evidence>
<name>A0A0D6ER23_SPOSA</name>
<accession>A0A0D6ER23</accession>
<keyword evidence="5" id="KW-0274">FAD</keyword>
<sequence>MLRSPAAEFARICPTLPTLRRLQSRRPLTTRTLNSTGSTSSYSFPSRRSVAIGATALALAGTAYLASCSFDEAPLWPPSLNRNDPLSVLDPAILAHTNLHLTRQSLSDLVREWVVFAVSEQPALVEAGPWIIGKIQWTKDNVPLLGPAVWAVFVFGMNNTFYKVYAGGESVTGCAEVVKQFADKGVGVIFNYSAEAPLGAFKPASGIDHASMSEIHLAVIEAAKLSTSTSSAPSALIKPSLLAIKLTGLVHDTSLLARASSALISNSTFQRGGRLAVDPTRPFPDSPELSEEDHELLAKLYEGLRKVCCEAKKQGVRLLVDAEQSWFQPAIDLYAELLSEEFNKVDPSSLQHLSVLTFPLRTFGQLIPSLFRSADQCYLRTTPSKLQSALAHASSNNYSFGAKLVRGAYVESERERHAASSSSAADGEPCLVWGSKAETDACYDECAELLEKRIAEDLKDDHAEARPGVGVCLASHNGTSMKRFLEKLRADGLVTELEDGKLEVDERLRGRVALGQLMGMSDNLTQTLVSLLPPPSPSSVPLVVKYTPYATLEQGLPYLVRRANENQSILKGDPTSGRGGAADERRAVGRELRRRLGLSF</sequence>
<dbReference type="GO" id="GO:0010133">
    <property type="term" value="P:L-proline catabolic process to L-glutamate"/>
    <property type="evidence" value="ECO:0007669"/>
    <property type="project" value="TreeGrafter"/>
</dbReference>